<dbReference type="SMART" id="SM00399">
    <property type="entry name" value="ZnF_C4"/>
    <property type="match status" value="1"/>
</dbReference>
<evidence type="ECO:0000256" key="4">
    <source>
        <dbReference type="ARBA" id="ARBA00022833"/>
    </source>
</evidence>
<dbReference type="Gene3D" id="3.30.50.10">
    <property type="entry name" value="Erythroid Transcription Factor GATA-1, subunit A"/>
    <property type="match status" value="1"/>
</dbReference>
<proteinExistence type="predicted"/>
<dbReference type="InterPro" id="IPR013088">
    <property type="entry name" value="Znf_NHR/GATA"/>
</dbReference>
<dbReference type="SUPFAM" id="SSF57716">
    <property type="entry name" value="Glucocorticoid receptor-like (DNA-binding domain)"/>
    <property type="match status" value="1"/>
</dbReference>
<dbReference type="GO" id="GO:0008270">
    <property type="term" value="F:zinc ion binding"/>
    <property type="evidence" value="ECO:0007669"/>
    <property type="project" value="UniProtKB-KW"/>
</dbReference>
<keyword evidence="9" id="KW-0539">Nucleus</keyword>
<gene>
    <name evidence="11" type="ORF">FBUS_10307</name>
</gene>
<evidence type="ECO:0000256" key="2">
    <source>
        <dbReference type="ARBA" id="ARBA00022723"/>
    </source>
</evidence>
<evidence type="ECO:0000313" key="12">
    <source>
        <dbReference type="Proteomes" id="UP000728185"/>
    </source>
</evidence>
<dbReference type="GO" id="GO:0000978">
    <property type="term" value="F:RNA polymerase II cis-regulatory region sequence-specific DNA binding"/>
    <property type="evidence" value="ECO:0007669"/>
    <property type="project" value="TreeGrafter"/>
</dbReference>
<dbReference type="PANTHER" id="PTHR45805">
    <property type="entry name" value="NUCLEAR HORMONE RECEPTOR HR3-RELATED"/>
    <property type="match status" value="1"/>
</dbReference>
<dbReference type="EMBL" id="LUCM01000049">
    <property type="protein sequence ID" value="KAA0201181.1"/>
    <property type="molecule type" value="Genomic_DNA"/>
</dbReference>
<protein>
    <recommendedName>
        <fullName evidence="10">NR LBD domain-containing protein</fullName>
    </recommendedName>
</protein>
<evidence type="ECO:0000256" key="9">
    <source>
        <dbReference type="ARBA" id="ARBA00023242"/>
    </source>
</evidence>
<name>A0A8E0VS71_9TREM</name>
<keyword evidence="8" id="KW-0675">Receptor</keyword>
<dbReference type="InterPro" id="IPR001628">
    <property type="entry name" value="Znf_hrmn_rcpt"/>
</dbReference>
<dbReference type="PRINTS" id="PR00398">
    <property type="entry name" value="STRDHORMONER"/>
</dbReference>
<dbReference type="GO" id="GO:0005634">
    <property type="term" value="C:nucleus"/>
    <property type="evidence" value="ECO:0007669"/>
    <property type="project" value="UniProtKB-SubCell"/>
</dbReference>
<keyword evidence="7" id="KW-0804">Transcription</keyword>
<reference evidence="11" key="1">
    <citation type="submission" date="2019-05" db="EMBL/GenBank/DDBJ databases">
        <title>Annotation for the trematode Fasciolopsis buski.</title>
        <authorList>
            <person name="Choi Y.-J."/>
        </authorList>
    </citation>
    <scope>NUCLEOTIDE SEQUENCE</scope>
    <source>
        <strain evidence="11">HT</strain>
        <tissue evidence="11">Whole worm</tissue>
    </source>
</reference>
<dbReference type="InterPro" id="IPR001723">
    <property type="entry name" value="Nuclear_hrmn_rcpt"/>
</dbReference>
<evidence type="ECO:0000256" key="1">
    <source>
        <dbReference type="ARBA" id="ARBA00004123"/>
    </source>
</evidence>
<evidence type="ECO:0000256" key="6">
    <source>
        <dbReference type="ARBA" id="ARBA00023125"/>
    </source>
</evidence>
<organism evidence="11 12">
    <name type="scientific">Fasciolopsis buskii</name>
    <dbReference type="NCBI Taxonomy" id="27845"/>
    <lineage>
        <taxon>Eukaryota</taxon>
        <taxon>Metazoa</taxon>
        <taxon>Spiralia</taxon>
        <taxon>Lophotrochozoa</taxon>
        <taxon>Platyhelminthes</taxon>
        <taxon>Trematoda</taxon>
        <taxon>Digenea</taxon>
        <taxon>Plagiorchiida</taxon>
        <taxon>Echinostomata</taxon>
        <taxon>Echinostomatoidea</taxon>
        <taxon>Fasciolidae</taxon>
        <taxon>Fasciolopsis</taxon>
    </lineage>
</organism>
<dbReference type="Proteomes" id="UP000728185">
    <property type="component" value="Unassembled WGS sequence"/>
</dbReference>
<evidence type="ECO:0000313" key="11">
    <source>
        <dbReference type="EMBL" id="KAA0201181.1"/>
    </source>
</evidence>
<dbReference type="AlphaFoldDB" id="A0A8E0VS71"/>
<evidence type="ECO:0000256" key="3">
    <source>
        <dbReference type="ARBA" id="ARBA00022771"/>
    </source>
</evidence>
<dbReference type="Gene3D" id="1.10.565.10">
    <property type="entry name" value="Retinoid X Receptor"/>
    <property type="match status" value="1"/>
</dbReference>
<comment type="caution">
    <text evidence="11">The sequence shown here is derived from an EMBL/GenBank/DDBJ whole genome shotgun (WGS) entry which is preliminary data.</text>
</comment>
<keyword evidence="4" id="KW-0862">Zinc</keyword>
<dbReference type="PANTHER" id="PTHR45805:SF2">
    <property type="entry name" value="NUCLEAR HORMONE RECEPTOR HR3-RELATED"/>
    <property type="match status" value="1"/>
</dbReference>
<keyword evidence="12" id="KW-1185">Reference proteome</keyword>
<accession>A0A8E0VS71</accession>
<evidence type="ECO:0000256" key="5">
    <source>
        <dbReference type="ARBA" id="ARBA00023015"/>
    </source>
</evidence>
<evidence type="ECO:0000259" key="10">
    <source>
        <dbReference type="PROSITE" id="PS51843"/>
    </source>
</evidence>
<evidence type="ECO:0000256" key="7">
    <source>
        <dbReference type="ARBA" id="ARBA00023163"/>
    </source>
</evidence>
<dbReference type="SUPFAM" id="SSF48508">
    <property type="entry name" value="Nuclear receptor ligand-binding domain"/>
    <property type="match status" value="1"/>
</dbReference>
<keyword evidence="2" id="KW-0479">Metal-binding</keyword>
<dbReference type="InterPro" id="IPR000536">
    <property type="entry name" value="Nucl_hrmn_rcpt_lig-bd"/>
</dbReference>
<dbReference type="OrthoDB" id="5771769at2759"/>
<sequence length="647" mass="72294">HSAAFSVSRSTNASVTTVVSSPAPVRKTAEVVEMAGEVIELVIAPCASGKQARAADGEPMVISDDGPPSVVRILRLPTEALPVDSTSRRRKTKPEGRSPEPCFVCQINTTGQRLGIPTCLECDRTFFRMFVDIFNLKRSCSCSAIATETSPLCTPCRLRTCMEKALRQWGSRLSHRALQSWLSVDHSMDVLFKNAKSIDDILPLLGKCGSSGPLAANLEFSDVTSLTDDTIPLEATKRRLIEGGVGISTTLYTTPSGRRPLTSSSISKSGKIRADWSSSSSVARPLLPKPSDNPDIRVIELTPLPSSSHATAPVRVGSSVKLESSDLKSDTSVQPTYIQLQQGNTTITRAILPKPPTEQPSSPILPAELDEPMDTASLTEEEVLGRRLSRIIKPGFMQVFSKHFKSLPSEPQLLDTALDNRSTLFQLFDFFDWEWNLPVQVLPSVRQAVWTVFHEQFNESLTDMVRFIKRVPGFPILKPQDRILLVRNSGFELAFLVHYLNWNTEFVCWHGPENFVLTLEQLCTIFPAGMKFFHYAFTNTKRLTKLTQQLQHLGLFAALIILDDELPNLNDRDTVKALRDRVMDAIRYNLKVRQQEVDKVVNRIQIGVQKLRKMGVEHRKVLESLRSDEAFEFPDDLYAELFELISD</sequence>
<keyword evidence="6" id="KW-0238">DNA-binding</keyword>
<dbReference type="GO" id="GO:0004879">
    <property type="term" value="F:nuclear receptor activity"/>
    <property type="evidence" value="ECO:0007669"/>
    <property type="project" value="TreeGrafter"/>
</dbReference>
<comment type="subcellular location">
    <subcellularLocation>
        <location evidence="1">Nucleus</location>
    </subcellularLocation>
</comment>
<keyword evidence="3" id="KW-0863">Zinc-finger</keyword>
<keyword evidence="5" id="KW-0805">Transcription regulation</keyword>
<feature type="domain" description="NR LBD" evidence="10">
    <location>
        <begin position="409"/>
        <end position="647"/>
    </location>
</feature>
<feature type="non-terminal residue" evidence="11">
    <location>
        <position position="1"/>
    </location>
</feature>
<dbReference type="PROSITE" id="PS51843">
    <property type="entry name" value="NR_LBD"/>
    <property type="match status" value="1"/>
</dbReference>
<evidence type="ECO:0000256" key="8">
    <source>
        <dbReference type="ARBA" id="ARBA00023170"/>
    </source>
</evidence>
<dbReference type="InterPro" id="IPR035500">
    <property type="entry name" value="NHR-like_dom_sf"/>
</dbReference>